<sequence>MEPEIITIEDSDEVEVIEDDVVMEVNEVNEVNEAEKEEAGSDDEMGSDVEIEPNSGSDYNSECDTRIQNLRTTEIIAMNDDTKMCAIHMYYSPWIVRKMLYEIARSLLIRNQRRAHSQDWKVRPASWTMVHRLQQSTGPAIHTEYVSSMPYV</sequence>
<evidence type="ECO:0000313" key="3">
    <source>
        <dbReference type="Proteomes" id="UP001497644"/>
    </source>
</evidence>
<feature type="compositionally biased region" description="Acidic residues" evidence="1">
    <location>
        <begin position="40"/>
        <end position="51"/>
    </location>
</feature>
<keyword evidence="3" id="KW-1185">Reference proteome</keyword>
<protein>
    <submittedName>
        <fullName evidence="2">Uncharacterized protein</fullName>
    </submittedName>
</protein>
<name>A0AAV2MZE0_9HYME</name>
<organism evidence="2 3">
    <name type="scientific">Lasius platythorax</name>
    <dbReference type="NCBI Taxonomy" id="488582"/>
    <lineage>
        <taxon>Eukaryota</taxon>
        <taxon>Metazoa</taxon>
        <taxon>Ecdysozoa</taxon>
        <taxon>Arthropoda</taxon>
        <taxon>Hexapoda</taxon>
        <taxon>Insecta</taxon>
        <taxon>Pterygota</taxon>
        <taxon>Neoptera</taxon>
        <taxon>Endopterygota</taxon>
        <taxon>Hymenoptera</taxon>
        <taxon>Apocrita</taxon>
        <taxon>Aculeata</taxon>
        <taxon>Formicoidea</taxon>
        <taxon>Formicidae</taxon>
        <taxon>Formicinae</taxon>
        <taxon>Lasius</taxon>
        <taxon>Lasius</taxon>
    </lineage>
</organism>
<dbReference type="AlphaFoldDB" id="A0AAV2MZE0"/>
<accession>A0AAV2MZE0</accession>
<reference evidence="2" key="1">
    <citation type="submission" date="2024-04" db="EMBL/GenBank/DDBJ databases">
        <authorList>
            <consortium name="Molecular Ecology Group"/>
        </authorList>
    </citation>
    <scope>NUCLEOTIDE SEQUENCE</scope>
</reference>
<dbReference type="EMBL" id="CAXIPU020000474">
    <property type="protein sequence ID" value="CAL1672266.1"/>
    <property type="molecule type" value="Genomic_DNA"/>
</dbReference>
<proteinExistence type="predicted"/>
<feature type="region of interest" description="Disordered" evidence="1">
    <location>
        <begin position="27"/>
        <end position="62"/>
    </location>
</feature>
<dbReference type="Proteomes" id="UP001497644">
    <property type="component" value="Unassembled WGS sequence"/>
</dbReference>
<evidence type="ECO:0000256" key="1">
    <source>
        <dbReference type="SAM" id="MobiDB-lite"/>
    </source>
</evidence>
<evidence type="ECO:0000313" key="2">
    <source>
        <dbReference type="EMBL" id="CAL1672266.1"/>
    </source>
</evidence>
<comment type="caution">
    <text evidence="2">The sequence shown here is derived from an EMBL/GenBank/DDBJ whole genome shotgun (WGS) entry which is preliminary data.</text>
</comment>
<gene>
    <name evidence="2" type="ORF">LPLAT_LOCUS6939</name>
</gene>